<organism evidence="1 2">
    <name type="scientific">Mucuna pruriens</name>
    <name type="common">Velvet bean</name>
    <name type="synonym">Dolichos pruriens</name>
    <dbReference type="NCBI Taxonomy" id="157652"/>
    <lineage>
        <taxon>Eukaryota</taxon>
        <taxon>Viridiplantae</taxon>
        <taxon>Streptophyta</taxon>
        <taxon>Embryophyta</taxon>
        <taxon>Tracheophyta</taxon>
        <taxon>Spermatophyta</taxon>
        <taxon>Magnoliopsida</taxon>
        <taxon>eudicotyledons</taxon>
        <taxon>Gunneridae</taxon>
        <taxon>Pentapetalae</taxon>
        <taxon>rosids</taxon>
        <taxon>fabids</taxon>
        <taxon>Fabales</taxon>
        <taxon>Fabaceae</taxon>
        <taxon>Papilionoideae</taxon>
        <taxon>50 kb inversion clade</taxon>
        <taxon>NPAAA clade</taxon>
        <taxon>indigoferoid/millettioid clade</taxon>
        <taxon>Phaseoleae</taxon>
        <taxon>Mucuna</taxon>
    </lineage>
</organism>
<feature type="non-terminal residue" evidence="1">
    <location>
        <position position="1"/>
    </location>
</feature>
<gene>
    <name evidence="1" type="ORF">CR513_13667</name>
</gene>
<comment type="caution">
    <text evidence="1">The sequence shown here is derived from an EMBL/GenBank/DDBJ whole genome shotgun (WGS) entry which is preliminary data.</text>
</comment>
<accession>A0A371HJ88</accession>
<name>A0A371HJ88_MUCPR</name>
<evidence type="ECO:0000313" key="2">
    <source>
        <dbReference type="Proteomes" id="UP000257109"/>
    </source>
</evidence>
<reference evidence="1" key="1">
    <citation type="submission" date="2018-05" db="EMBL/GenBank/DDBJ databases">
        <title>Draft genome of Mucuna pruriens seed.</title>
        <authorList>
            <person name="Nnadi N.E."/>
            <person name="Vos R."/>
            <person name="Hasami M.H."/>
            <person name="Devisetty U.K."/>
            <person name="Aguiy J.C."/>
        </authorList>
    </citation>
    <scope>NUCLEOTIDE SEQUENCE [LARGE SCALE GENOMIC DNA]</scope>
    <source>
        <strain evidence="1">JCA_2017</strain>
    </source>
</reference>
<proteinExistence type="predicted"/>
<protein>
    <submittedName>
        <fullName evidence="1">Uncharacterized protein</fullName>
    </submittedName>
</protein>
<dbReference type="EMBL" id="QJKJ01002452">
    <property type="protein sequence ID" value="RDY02830.1"/>
    <property type="molecule type" value="Genomic_DNA"/>
</dbReference>
<dbReference type="OrthoDB" id="1692987at2759"/>
<evidence type="ECO:0000313" key="1">
    <source>
        <dbReference type="EMBL" id="RDY02830.1"/>
    </source>
</evidence>
<dbReference type="Proteomes" id="UP000257109">
    <property type="component" value="Unassembled WGS sequence"/>
</dbReference>
<dbReference type="AlphaFoldDB" id="A0A371HJ88"/>
<keyword evidence="2" id="KW-1185">Reference proteome</keyword>
<sequence length="152" mass="17670">MRRDVQVYVTLVFLKEEKNIVVVDNEITLSINLVPRIEPLPQHVCHSETTTLTRQVKGQEHEVVCRLSSTRHYKIVSLKVESFDLVYNDASKMSLSYELMPKDLVVTSRHLNNLRLMKGNYLRDYNFDLSHHLGKANVVVNALSRKPLYVYD</sequence>